<proteinExistence type="predicted"/>
<evidence type="ECO:0000256" key="1">
    <source>
        <dbReference type="SAM" id="MobiDB-lite"/>
    </source>
</evidence>
<sequence>MRDPLRRKTTCNFRANTRITSRTHFPTSPIRPGRSSPSWDADPVRLREAKGREDVTAERDDTKALSV</sequence>
<evidence type="ECO:0000313" key="2">
    <source>
        <dbReference type="EMBL" id="MBM7809829.1"/>
    </source>
</evidence>
<name>A0ABS2S0S3_9PSEU</name>
<protein>
    <submittedName>
        <fullName evidence="2">Uncharacterized protein</fullName>
    </submittedName>
</protein>
<keyword evidence="3" id="KW-1185">Reference proteome</keyword>
<dbReference type="Proteomes" id="UP001195724">
    <property type="component" value="Unassembled WGS sequence"/>
</dbReference>
<organism evidence="2 3">
    <name type="scientific">Saccharothrix algeriensis</name>
    <dbReference type="NCBI Taxonomy" id="173560"/>
    <lineage>
        <taxon>Bacteria</taxon>
        <taxon>Bacillati</taxon>
        <taxon>Actinomycetota</taxon>
        <taxon>Actinomycetes</taxon>
        <taxon>Pseudonocardiales</taxon>
        <taxon>Pseudonocardiaceae</taxon>
        <taxon>Saccharothrix</taxon>
    </lineage>
</organism>
<comment type="caution">
    <text evidence="2">The sequence shown here is derived from an EMBL/GenBank/DDBJ whole genome shotgun (WGS) entry which is preliminary data.</text>
</comment>
<feature type="compositionally biased region" description="Basic and acidic residues" evidence="1">
    <location>
        <begin position="42"/>
        <end position="67"/>
    </location>
</feature>
<evidence type="ECO:0000313" key="3">
    <source>
        <dbReference type="Proteomes" id="UP001195724"/>
    </source>
</evidence>
<reference evidence="2 3" key="1">
    <citation type="submission" date="2021-01" db="EMBL/GenBank/DDBJ databases">
        <title>Sequencing the genomes of 1000 actinobacteria strains.</title>
        <authorList>
            <person name="Klenk H.-P."/>
        </authorList>
    </citation>
    <scope>NUCLEOTIDE SEQUENCE [LARGE SCALE GENOMIC DNA]</scope>
    <source>
        <strain evidence="2 3">DSM 44581</strain>
    </source>
</reference>
<feature type="compositionally biased region" description="Polar residues" evidence="1">
    <location>
        <begin position="10"/>
        <end position="26"/>
    </location>
</feature>
<accession>A0ABS2S0S3</accession>
<dbReference type="EMBL" id="JAFBCL010000001">
    <property type="protein sequence ID" value="MBM7809829.1"/>
    <property type="molecule type" value="Genomic_DNA"/>
</dbReference>
<feature type="region of interest" description="Disordered" evidence="1">
    <location>
        <begin position="1"/>
        <end position="67"/>
    </location>
</feature>
<gene>
    <name evidence="2" type="ORF">JOE68_000694</name>
</gene>